<reference evidence="2 3" key="1">
    <citation type="submission" date="2024-04" db="EMBL/GenBank/DDBJ databases">
        <authorList>
            <person name="Fracassetti M."/>
        </authorList>
    </citation>
    <scope>NUCLEOTIDE SEQUENCE [LARGE SCALE GENOMIC DNA]</scope>
</reference>
<keyword evidence="1" id="KW-0472">Membrane</keyword>
<gene>
    <name evidence="2" type="ORF">LTRI10_LOCUS14128</name>
</gene>
<protein>
    <submittedName>
        <fullName evidence="2">Uncharacterized protein</fullName>
    </submittedName>
</protein>
<evidence type="ECO:0000256" key="1">
    <source>
        <dbReference type="SAM" id="Phobius"/>
    </source>
</evidence>
<proteinExistence type="predicted"/>
<keyword evidence="1" id="KW-1133">Transmembrane helix</keyword>
<sequence length="70" mass="8068">MDNILSRPDYLHLFLYLLLSAILLRAPKKHSNNMYSSRDEGRTPMTTVCVLDVELMRNDQVGIERGDVCE</sequence>
<feature type="transmembrane region" description="Helical" evidence="1">
    <location>
        <begin position="12"/>
        <end position="28"/>
    </location>
</feature>
<name>A0AAV2DEW8_9ROSI</name>
<organism evidence="2 3">
    <name type="scientific">Linum trigynum</name>
    <dbReference type="NCBI Taxonomy" id="586398"/>
    <lineage>
        <taxon>Eukaryota</taxon>
        <taxon>Viridiplantae</taxon>
        <taxon>Streptophyta</taxon>
        <taxon>Embryophyta</taxon>
        <taxon>Tracheophyta</taxon>
        <taxon>Spermatophyta</taxon>
        <taxon>Magnoliopsida</taxon>
        <taxon>eudicotyledons</taxon>
        <taxon>Gunneridae</taxon>
        <taxon>Pentapetalae</taxon>
        <taxon>rosids</taxon>
        <taxon>fabids</taxon>
        <taxon>Malpighiales</taxon>
        <taxon>Linaceae</taxon>
        <taxon>Linum</taxon>
    </lineage>
</organism>
<keyword evidence="1" id="KW-0812">Transmembrane</keyword>
<accession>A0AAV2DEW8</accession>
<evidence type="ECO:0000313" key="3">
    <source>
        <dbReference type="Proteomes" id="UP001497516"/>
    </source>
</evidence>
<dbReference type="Proteomes" id="UP001497516">
    <property type="component" value="Chromosome 2"/>
</dbReference>
<keyword evidence="3" id="KW-1185">Reference proteome</keyword>
<evidence type="ECO:0000313" key="2">
    <source>
        <dbReference type="EMBL" id="CAL1372105.1"/>
    </source>
</evidence>
<dbReference type="AlphaFoldDB" id="A0AAV2DEW8"/>
<dbReference type="EMBL" id="OZ034815">
    <property type="protein sequence ID" value="CAL1372105.1"/>
    <property type="molecule type" value="Genomic_DNA"/>
</dbReference>